<evidence type="ECO:0000313" key="2">
    <source>
        <dbReference type="Proteomes" id="UP001501115"/>
    </source>
</evidence>
<organism evidence="1 2">
    <name type="scientific">Streptomyces venetus</name>
    <dbReference type="NCBI Taxonomy" id="1701086"/>
    <lineage>
        <taxon>Bacteria</taxon>
        <taxon>Bacillati</taxon>
        <taxon>Actinomycetota</taxon>
        <taxon>Actinomycetes</taxon>
        <taxon>Kitasatosporales</taxon>
        <taxon>Streptomycetaceae</taxon>
        <taxon>Streptomyces</taxon>
    </lineage>
</organism>
<dbReference type="Proteomes" id="UP001501115">
    <property type="component" value="Unassembled WGS sequence"/>
</dbReference>
<name>A0ABP8G4J8_9ACTN</name>
<comment type="caution">
    <text evidence="1">The sequence shown here is derived from an EMBL/GenBank/DDBJ whole genome shotgun (WGS) entry which is preliminary data.</text>
</comment>
<gene>
    <name evidence="1" type="ORF">GCM10023086_40230</name>
</gene>
<reference evidence="2" key="1">
    <citation type="journal article" date="2019" name="Int. J. Syst. Evol. Microbiol.">
        <title>The Global Catalogue of Microorganisms (GCM) 10K type strain sequencing project: providing services to taxonomists for standard genome sequencing and annotation.</title>
        <authorList>
            <consortium name="The Broad Institute Genomics Platform"/>
            <consortium name="The Broad Institute Genome Sequencing Center for Infectious Disease"/>
            <person name="Wu L."/>
            <person name="Ma J."/>
        </authorList>
    </citation>
    <scope>NUCLEOTIDE SEQUENCE [LARGE SCALE GENOMIC DNA]</scope>
    <source>
        <strain evidence="2">JCM 31290</strain>
    </source>
</reference>
<evidence type="ECO:0000313" key="1">
    <source>
        <dbReference type="EMBL" id="GAA4317326.1"/>
    </source>
</evidence>
<accession>A0ABP8G4J8</accession>
<sequence>MLLTAAGIQDSAAGTRLLDPVAGRPGIRRAAQVFLRRPAHPLAALLVARRFSRSSTFARSSPLVSRMRWSR</sequence>
<dbReference type="EMBL" id="BAABET010000006">
    <property type="protein sequence ID" value="GAA4317326.1"/>
    <property type="molecule type" value="Genomic_DNA"/>
</dbReference>
<proteinExistence type="predicted"/>
<keyword evidence="2" id="KW-1185">Reference proteome</keyword>
<protein>
    <submittedName>
        <fullName evidence="1">Uncharacterized protein</fullName>
    </submittedName>
</protein>